<protein>
    <recommendedName>
        <fullName evidence="1">Fumarylacetoacetase-like C-terminal domain-containing protein</fullName>
    </recommendedName>
</protein>
<name>A0A381TNX5_9ZZZZ</name>
<organism evidence="2">
    <name type="scientific">marine metagenome</name>
    <dbReference type="NCBI Taxonomy" id="408172"/>
    <lineage>
        <taxon>unclassified sequences</taxon>
        <taxon>metagenomes</taxon>
        <taxon>ecological metagenomes</taxon>
    </lineage>
</organism>
<dbReference type="GO" id="GO:0003824">
    <property type="term" value="F:catalytic activity"/>
    <property type="evidence" value="ECO:0007669"/>
    <property type="project" value="InterPro"/>
</dbReference>
<reference evidence="2" key="1">
    <citation type="submission" date="2018-05" db="EMBL/GenBank/DDBJ databases">
        <authorList>
            <person name="Lanie J.A."/>
            <person name="Ng W.-L."/>
            <person name="Kazmierczak K.M."/>
            <person name="Andrzejewski T.M."/>
            <person name="Davidsen T.M."/>
            <person name="Wayne K.J."/>
            <person name="Tettelin H."/>
            <person name="Glass J.I."/>
            <person name="Rusch D."/>
            <person name="Podicherti R."/>
            <person name="Tsui H.-C.T."/>
            <person name="Winkler M.E."/>
        </authorList>
    </citation>
    <scope>NUCLEOTIDE SEQUENCE</scope>
</reference>
<dbReference type="Pfam" id="PF01557">
    <property type="entry name" value="FAA_hydrolase"/>
    <property type="match status" value="1"/>
</dbReference>
<dbReference type="AlphaFoldDB" id="A0A381TNX5"/>
<dbReference type="EMBL" id="UINC01004735">
    <property type="protein sequence ID" value="SVA16487.1"/>
    <property type="molecule type" value="Genomic_DNA"/>
</dbReference>
<accession>A0A381TNX5</accession>
<gene>
    <name evidence="2" type="ORF">METZ01_LOCUS69341</name>
</gene>
<sequence>MKLISFEQNGNNRVGAIENGFIYDFHSIDSNISDSMLGFLQGGEVQMNLANKAIDGGKTSIPVDSVKLLSPLSNPPSVRDAYAFRQHVATARKNRGLEMIPEFDEIPIFYFTNHNAVFGPGNFPVLKRHTEKLDFELECAAVIGKAGRDIPVSEADNYITGFMIMNDFSARALQMQEMKLNLGPAKGKDFGSSFGPWLVTKDELETYRETSPDGDRYNLNMKAFVNEIQVSEDTLANMTWTFAQIIERVSYGVDIFPGDIIGSGTCGTGCFLELNGSKITDNQWLNPGDTITLEIEELGHLTNKIILNG</sequence>
<dbReference type="PANTHER" id="PTHR43211:SF1">
    <property type="entry name" value="BLL6422 PROTEIN"/>
    <property type="match status" value="1"/>
</dbReference>
<evidence type="ECO:0000313" key="2">
    <source>
        <dbReference type="EMBL" id="SVA16487.1"/>
    </source>
</evidence>
<feature type="domain" description="Fumarylacetoacetase-like C-terminal" evidence="1">
    <location>
        <begin position="78"/>
        <end position="305"/>
    </location>
</feature>
<proteinExistence type="predicted"/>
<dbReference type="PANTHER" id="PTHR43211">
    <property type="entry name" value="FUMARYLACETOACETATE HYDROLASE"/>
    <property type="match status" value="1"/>
</dbReference>
<evidence type="ECO:0000259" key="1">
    <source>
        <dbReference type="Pfam" id="PF01557"/>
    </source>
</evidence>
<dbReference type="InterPro" id="IPR011234">
    <property type="entry name" value="Fumarylacetoacetase-like_C"/>
</dbReference>
<dbReference type="SUPFAM" id="SSF56529">
    <property type="entry name" value="FAH"/>
    <property type="match status" value="1"/>
</dbReference>
<dbReference type="Gene3D" id="3.90.850.10">
    <property type="entry name" value="Fumarylacetoacetase-like, C-terminal domain"/>
    <property type="match status" value="1"/>
</dbReference>
<dbReference type="InterPro" id="IPR036663">
    <property type="entry name" value="Fumarylacetoacetase_C_sf"/>
</dbReference>